<organism evidence="2 3">
    <name type="scientific">Nocardioides bizhenqiangii</name>
    <dbReference type="NCBI Taxonomy" id="3095076"/>
    <lineage>
        <taxon>Bacteria</taxon>
        <taxon>Bacillati</taxon>
        <taxon>Actinomycetota</taxon>
        <taxon>Actinomycetes</taxon>
        <taxon>Propionibacteriales</taxon>
        <taxon>Nocardioidaceae</taxon>
        <taxon>Nocardioides</taxon>
    </lineage>
</organism>
<sequence>MPNAPMPKPGDILHFLRSGQTYHDIRRGQFAAFVSRRGQELVVTADLIEASKDRNGLVAPWLALAHDPEAQVRRFDEQIVGTGPWPSDLVKQEPGSTEHDDARRAAVREANALPTKGERARALAEVERRYGPSQPTSRTNAVYSR</sequence>
<protein>
    <submittedName>
        <fullName evidence="2">Uncharacterized protein</fullName>
    </submittedName>
</protein>
<name>A0ABZ0ZRG3_9ACTN</name>
<reference evidence="3" key="1">
    <citation type="submission" date="2023-12" db="EMBL/GenBank/DDBJ databases">
        <title>Novel species in genus Nocardioides.</title>
        <authorList>
            <person name="Zhou H."/>
        </authorList>
    </citation>
    <scope>NUCLEOTIDE SEQUENCE [LARGE SCALE GENOMIC DNA]</scope>
    <source>
        <strain evidence="3">HM61</strain>
    </source>
</reference>
<gene>
    <name evidence="2" type="ORF">SHK19_00960</name>
</gene>
<keyword evidence="3" id="KW-1185">Reference proteome</keyword>
<dbReference type="Proteomes" id="UP001327225">
    <property type="component" value="Chromosome"/>
</dbReference>
<dbReference type="EMBL" id="CP141059">
    <property type="protein sequence ID" value="WQQ26817.1"/>
    <property type="molecule type" value="Genomic_DNA"/>
</dbReference>
<feature type="region of interest" description="Disordered" evidence="1">
    <location>
        <begin position="83"/>
        <end position="145"/>
    </location>
</feature>
<feature type="compositionally biased region" description="Basic and acidic residues" evidence="1">
    <location>
        <begin position="96"/>
        <end position="107"/>
    </location>
</feature>
<accession>A0ABZ0ZRG3</accession>
<feature type="compositionally biased region" description="Basic and acidic residues" evidence="1">
    <location>
        <begin position="116"/>
        <end position="130"/>
    </location>
</feature>
<evidence type="ECO:0000313" key="3">
    <source>
        <dbReference type="Proteomes" id="UP001327225"/>
    </source>
</evidence>
<dbReference type="RefSeq" id="WP_322937589.1">
    <property type="nucleotide sequence ID" value="NZ_CP141059.1"/>
</dbReference>
<feature type="compositionally biased region" description="Polar residues" evidence="1">
    <location>
        <begin position="133"/>
        <end position="145"/>
    </location>
</feature>
<evidence type="ECO:0000256" key="1">
    <source>
        <dbReference type="SAM" id="MobiDB-lite"/>
    </source>
</evidence>
<evidence type="ECO:0000313" key="2">
    <source>
        <dbReference type="EMBL" id="WQQ26817.1"/>
    </source>
</evidence>
<proteinExistence type="predicted"/>